<dbReference type="STRING" id="1328759.A0A5C2RNE6"/>
<gene>
    <name evidence="1" type="ORF">L227DRAFT_568855</name>
</gene>
<evidence type="ECO:0000313" key="1">
    <source>
        <dbReference type="EMBL" id="RPD52045.1"/>
    </source>
</evidence>
<dbReference type="AlphaFoldDB" id="A0A5C2RNE6"/>
<dbReference type="EMBL" id="ML122488">
    <property type="protein sequence ID" value="RPD52045.1"/>
    <property type="molecule type" value="Genomic_DNA"/>
</dbReference>
<protein>
    <submittedName>
        <fullName evidence="1">Uncharacterized protein</fullName>
    </submittedName>
</protein>
<feature type="non-terminal residue" evidence="1">
    <location>
        <position position="313"/>
    </location>
</feature>
<organism evidence="1 2">
    <name type="scientific">Lentinus tigrinus ALCF2SS1-6</name>
    <dbReference type="NCBI Taxonomy" id="1328759"/>
    <lineage>
        <taxon>Eukaryota</taxon>
        <taxon>Fungi</taxon>
        <taxon>Dikarya</taxon>
        <taxon>Basidiomycota</taxon>
        <taxon>Agaricomycotina</taxon>
        <taxon>Agaricomycetes</taxon>
        <taxon>Polyporales</taxon>
        <taxon>Polyporaceae</taxon>
        <taxon>Lentinus</taxon>
    </lineage>
</organism>
<name>A0A5C2RNE6_9APHY</name>
<sequence>MHTAKPSNEDKQQPYRGLYQRLNGTLVPYHQEPLRVDAPGHRPPHAHVDTEAIVIINIHLKDFPDEGSPAKQMHTVLDPYYRSTRPGKLVYIDAMYSFDTTDDATEYRNTLSMRLKVLSKLPRARIIVFIHTHSEESTGDLFWKKGVSSDNLEEVMPDRLIQAGANHEVTLAMLACGSLVQSATQRKALKTLAERMQAERVIAWGAAAVQACYTGSFFISFATTVLIERMPLSHAIVARLLDSSTLLARHTSMLLWTRRSSTDKDLHANEYIWSHPRIQPWGNKLPMQCPDCRAIYTFKVKSVHDAETKAFCT</sequence>
<reference evidence="1" key="1">
    <citation type="journal article" date="2018" name="Genome Biol. Evol.">
        <title>Genomics and development of Lentinus tigrinus, a white-rot wood-decaying mushroom with dimorphic fruiting bodies.</title>
        <authorList>
            <person name="Wu B."/>
            <person name="Xu Z."/>
            <person name="Knudson A."/>
            <person name="Carlson A."/>
            <person name="Chen N."/>
            <person name="Kovaka S."/>
            <person name="LaButti K."/>
            <person name="Lipzen A."/>
            <person name="Pennachio C."/>
            <person name="Riley R."/>
            <person name="Schakwitz W."/>
            <person name="Umezawa K."/>
            <person name="Ohm R.A."/>
            <person name="Grigoriev I.V."/>
            <person name="Nagy L.G."/>
            <person name="Gibbons J."/>
            <person name="Hibbett D."/>
        </authorList>
    </citation>
    <scope>NUCLEOTIDE SEQUENCE [LARGE SCALE GENOMIC DNA]</scope>
    <source>
        <strain evidence="1">ALCF2SS1-6</strain>
    </source>
</reference>
<evidence type="ECO:0000313" key="2">
    <source>
        <dbReference type="Proteomes" id="UP000313359"/>
    </source>
</evidence>
<proteinExistence type="predicted"/>
<dbReference type="Proteomes" id="UP000313359">
    <property type="component" value="Unassembled WGS sequence"/>
</dbReference>
<accession>A0A5C2RNE6</accession>
<dbReference type="OrthoDB" id="2652344at2759"/>
<keyword evidence="2" id="KW-1185">Reference proteome</keyword>